<dbReference type="Pfam" id="PF08700">
    <property type="entry name" value="VPS51_Exo84_N"/>
    <property type="match status" value="1"/>
</dbReference>
<feature type="region of interest" description="Disordered" evidence="4">
    <location>
        <begin position="628"/>
        <end position="670"/>
    </location>
</feature>
<name>A0ABP1AEE0_9BRYO</name>
<keyword evidence="2" id="KW-0333">Golgi apparatus</keyword>
<keyword evidence="6" id="KW-1185">Reference proteome</keyword>
<keyword evidence="2" id="KW-0813">Transport</keyword>
<keyword evidence="2" id="KW-0445">Lipid transport</keyword>
<dbReference type="InterPro" id="IPR014812">
    <property type="entry name" value="Vps51"/>
</dbReference>
<evidence type="ECO:0000256" key="1">
    <source>
        <dbReference type="ARBA" id="ARBA00006080"/>
    </source>
</evidence>
<evidence type="ECO:0000256" key="4">
    <source>
        <dbReference type="SAM" id="MobiDB-lite"/>
    </source>
</evidence>
<organism evidence="5 6">
    <name type="scientific">Sphagnum jensenii</name>
    <dbReference type="NCBI Taxonomy" id="128206"/>
    <lineage>
        <taxon>Eukaryota</taxon>
        <taxon>Viridiplantae</taxon>
        <taxon>Streptophyta</taxon>
        <taxon>Embryophyta</taxon>
        <taxon>Bryophyta</taxon>
        <taxon>Sphagnophytina</taxon>
        <taxon>Sphagnopsida</taxon>
        <taxon>Sphagnales</taxon>
        <taxon>Sphagnaceae</taxon>
        <taxon>Sphagnum</taxon>
    </lineage>
</organism>
<comment type="function">
    <text evidence="2">Acts as component of the GARP complex that is involved in retrograde transport from early and late endosomes to the trans-Golgi network (TGN).</text>
</comment>
<dbReference type="EMBL" id="OZ023712">
    <property type="protein sequence ID" value="CAK9860905.1"/>
    <property type="molecule type" value="Genomic_DNA"/>
</dbReference>
<keyword evidence="3" id="KW-0175">Coiled coil</keyword>
<proteinExistence type="inferred from homology"/>
<sequence length="797" mass="89567">MAMGQQDEKTKRMRELLSSFYGTGSPESDTPTGHGRRDTLQGINLPNFDVDHYMESLLHNTPLDRLLQRHVEVAAEIKNLDSDMQMLVYENYNKFISATDTIRRMKENVAGMESNMEHLLDTVTMVRAKSDGINASLCERRERIEQLNGTRSLLRKIQFIFDLPQRLRKCMNAEDYSTAVKYYKGALPILQAYGQSSFRSCKEEVDELISTLTDKLQAQVMDQAVQLSSRAQAVTLLQQLNHSVDSMVERFMTAHWDCLLGNFVAFGAGKPETNEPLTVGFYPQQGLKALDTTTDVQKRLVEKDLIQDFIATAGTFRTLFPSYEMRLIGAATKLFDEYFGSIQRSLQLEGQDSSATELMSAFGVLISDITLMDELVPEASLPERASKALEDAVRQHVATKFSHLSDQIKAAIAEEPSSIPGATADVLRPLKASLDRAQATIIQGSLDVLQDLKLLLDNSKEYLLRWRDEYIDLVQGGFQDLFTNLVDHFLSLCLKSGFNSASASPDKLPEATPSLVLLLALLSVYIYQTAVPQITEVVGTCFVGGGVMGYEARPAFVPSEICRFFHSTAERLLQQYVDVQAQKLSVLVRKSVETPNWLKYKEPRDVRMFADLLLQEVEILEGEVQQLLDPGSTRTHRHTDSSGSIGSSRSASTREDGYSGTSHRSNMSHRARNQLLERDVAKLFTERVEIFTKLEFNQASVVSTVVKMTLKSFQECVRLQTFNRSGYQQIQLDMHYLREPLHNLLDNETVVDFLLDEVCLAAAERCLDAVPLEMAILDKLVQAKLAKKESSKSTSHK</sequence>
<evidence type="ECO:0000256" key="3">
    <source>
        <dbReference type="SAM" id="Coils"/>
    </source>
</evidence>
<comment type="subcellular location">
    <subcellularLocation>
        <location evidence="2">Golgi apparatus</location>
        <location evidence="2">trans-Golgi network</location>
    </subcellularLocation>
</comment>
<feature type="region of interest" description="Disordered" evidence="4">
    <location>
        <begin position="20"/>
        <end position="41"/>
    </location>
</feature>
<keyword evidence="2" id="KW-0653">Protein transport</keyword>
<dbReference type="PANTHER" id="PTHR15954">
    <property type="entry name" value="VACUOLAR PROTEIN SORTING-ASSOCIATED PROTEIN 51 HOMOLOG"/>
    <property type="match status" value="1"/>
</dbReference>
<dbReference type="Proteomes" id="UP001497522">
    <property type="component" value="Chromosome 11"/>
</dbReference>
<accession>A0ABP1AEE0</accession>
<gene>
    <name evidence="5" type="ORF">CSSPJE1EN2_LOCUS3900</name>
</gene>
<evidence type="ECO:0000313" key="6">
    <source>
        <dbReference type="Proteomes" id="UP001497522"/>
    </source>
</evidence>
<comment type="subunit">
    <text evidence="2">Component of the Golgi-associated retrograde protein (GARP) complex.</text>
</comment>
<feature type="compositionally biased region" description="Low complexity" evidence="4">
    <location>
        <begin position="641"/>
        <end position="651"/>
    </location>
</feature>
<reference evidence="5" key="1">
    <citation type="submission" date="2024-03" db="EMBL/GenBank/DDBJ databases">
        <authorList>
            <consortium name="ELIXIR-Norway"/>
            <consortium name="Elixir Norway"/>
        </authorList>
    </citation>
    <scope>NUCLEOTIDE SEQUENCE</scope>
</reference>
<protein>
    <recommendedName>
        <fullName evidence="2">Vacuolar protein sorting-associated protein 51 homolog</fullName>
    </recommendedName>
</protein>
<evidence type="ECO:0000313" key="5">
    <source>
        <dbReference type="EMBL" id="CAK9860905.1"/>
    </source>
</evidence>
<feature type="coiled-coil region" evidence="3">
    <location>
        <begin position="63"/>
        <end position="122"/>
    </location>
</feature>
<evidence type="ECO:0000256" key="2">
    <source>
        <dbReference type="RuleBase" id="RU368010"/>
    </source>
</evidence>
<feature type="compositionally biased region" description="Polar residues" evidence="4">
    <location>
        <begin position="20"/>
        <end position="31"/>
    </location>
</feature>
<dbReference type="PANTHER" id="PTHR15954:SF4">
    <property type="entry name" value="VACUOLAR PROTEIN SORTING-ASSOCIATED PROTEIN 51 HOMOLOG"/>
    <property type="match status" value="1"/>
</dbReference>
<comment type="similarity">
    <text evidence="1 2">Belongs to the VPS51 family.</text>
</comment>